<evidence type="ECO:0000313" key="1">
    <source>
        <dbReference type="EMBL" id="WAR02662.1"/>
    </source>
</evidence>
<organism evidence="1 2">
    <name type="scientific">Mya arenaria</name>
    <name type="common">Soft-shell clam</name>
    <dbReference type="NCBI Taxonomy" id="6604"/>
    <lineage>
        <taxon>Eukaryota</taxon>
        <taxon>Metazoa</taxon>
        <taxon>Spiralia</taxon>
        <taxon>Lophotrochozoa</taxon>
        <taxon>Mollusca</taxon>
        <taxon>Bivalvia</taxon>
        <taxon>Autobranchia</taxon>
        <taxon>Heteroconchia</taxon>
        <taxon>Euheterodonta</taxon>
        <taxon>Imparidentia</taxon>
        <taxon>Neoheterodontei</taxon>
        <taxon>Myida</taxon>
        <taxon>Myoidea</taxon>
        <taxon>Myidae</taxon>
        <taxon>Mya</taxon>
    </lineage>
</organism>
<evidence type="ECO:0000313" key="2">
    <source>
        <dbReference type="Proteomes" id="UP001164746"/>
    </source>
</evidence>
<protein>
    <recommendedName>
        <fullName evidence="3">Reverse transcriptase</fullName>
    </recommendedName>
</protein>
<sequence>MLKPDKHNPKVFWNYMYINSRKKDNFGVPSLKKDGLSNSDDKQKSEYINDQFTSLSPGLAELVQLSLDQGQIPLDWKTALVSPVFKKGNPYHILLETYMYLFNISLRQGKNWSCDIQLLITINDLAKGEDNNHQIDAVLLDFSKEFDKVGKKMD</sequence>
<dbReference type="Proteomes" id="UP001164746">
    <property type="component" value="Chromosome 4"/>
</dbReference>
<evidence type="ECO:0008006" key="3">
    <source>
        <dbReference type="Google" id="ProtNLM"/>
    </source>
</evidence>
<reference evidence="1" key="1">
    <citation type="submission" date="2022-11" db="EMBL/GenBank/DDBJ databases">
        <title>Centuries of genome instability and evolution in soft-shell clam transmissible cancer (bioRxiv).</title>
        <authorList>
            <person name="Hart S.F.M."/>
            <person name="Yonemitsu M.A."/>
            <person name="Giersch R.M."/>
            <person name="Beal B.F."/>
            <person name="Arriagada G."/>
            <person name="Davis B.W."/>
            <person name="Ostrander E.A."/>
            <person name="Goff S.P."/>
            <person name="Metzger M.J."/>
        </authorList>
    </citation>
    <scope>NUCLEOTIDE SEQUENCE</scope>
    <source>
        <strain evidence="1">MELC-2E11</strain>
        <tissue evidence="1">Siphon/mantle</tissue>
    </source>
</reference>
<proteinExistence type="predicted"/>
<dbReference type="EMBL" id="CP111015">
    <property type="protein sequence ID" value="WAR02662.1"/>
    <property type="molecule type" value="Genomic_DNA"/>
</dbReference>
<gene>
    <name evidence="1" type="ORF">MAR_009220</name>
</gene>
<accession>A0ABY7DY47</accession>
<keyword evidence="2" id="KW-1185">Reference proteome</keyword>
<name>A0ABY7DY47_MYAAR</name>